<comment type="caution">
    <text evidence="6">The sequence shown here is derived from an EMBL/GenBank/DDBJ whole genome shotgun (WGS) entry which is preliminary data.</text>
</comment>
<dbReference type="OrthoDB" id="10266662at2759"/>
<evidence type="ECO:0000256" key="5">
    <source>
        <dbReference type="SAM" id="MobiDB-lite"/>
    </source>
</evidence>
<feature type="coiled-coil region" evidence="4">
    <location>
        <begin position="555"/>
        <end position="582"/>
    </location>
</feature>
<dbReference type="GO" id="GO:0030690">
    <property type="term" value="C:Noc1p-Noc2p complex"/>
    <property type="evidence" value="ECO:0007669"/>
    <property type="project" value="TreeGrafter"/>
</dbReference>
<name>A0A443STP7_9ACAR</name>
<dbReference type="VEuPathDB" id="VectorBase:LDEU001138"/>
<dbReference type="GO" id="GO:0005730">
    <property type="term" value="C:nucleolus"/>
    <property type="evidence" value="ECO:0007669"/>
    <property type="project" value="TreeGrafter"/>
</dbReference>
<accession>A0A443STP7</accession>
<comment type="subcellular location">
    <subcellularLocation>
        <location evidence="1">Nucleus</location>
    </subcellularLocation>
</comment>
<dbReference type="Pfam" id="PF03715">
    <property type="entry name" value="Noc2"/>
    <property type="match status" value="1"/>
</dbReference>
<dbReference type="EMBL" id="NCKV01000341">
    <property type="protein sequence ID" value="RWS30906.1"/>
    <property type="molecule type" value="Genomic_DNA"/>
</dbReference>
<dbReference type="GO" id="GO:0042273">
    <property type="term" value="P:ribosomal large subunit biogenesis"/>
    <property type="evidence" value="ECO:0007669"/>
    <property type="project" value="TreeGrafter"/>
</dbReference>
<evidence type="ECO:0000313" key="7">
    <source>
        <dbReference type="Proteomes" id="UP000288716"/>
    </source>
</evidence>
<sequence>MGKTKVSLKNKSTKRSKKLGKCDKISKKTGRGVKRVRFAAEVEEAEISDAKSLSDVEEFDDLPEDEDLREMEEEMDDDEREFLEKSKRGESYPIVKGESEEEDEESESEDDFDYNASIDELKEKDPEFYEYLLKHDKVTHSYVNKLSESLKEKCDRELILKAVKLFRMAVEGTEASSENTKLYSPEVLSSIIHMCLLDLLPAIHKFLKLPPPTASKKNETKQIDPSKSKNWKKLVSPLKQYLDTVIKVFNIISESSVVVTLLRHCLHLIPFFNCFIPLLKRLLKKAIEFWSEGEEKVRVLAFLIMVRLLKNEDKDMISFVLKKLYFSYIKNCKFTSPQNWPLIIFMRQSLVELYSLNQVVAYNHAFVFIRQCAISLRNAISSKEKDSLKSVVNWQYVHSLLLWVQLLSSLHPSEALKPLIHPLVQVLIGTIRLNPVAKNLPLRFHIVKGLTQLSAGTDTFIPILPFITESLELIDFERKPKIGKGKKINFECILKVSKLQVHDKQFIESAVNKVYELLLEYTSSQSHSIAFPELVFLATVRVRKFLKSCKVSTYCRLLKQAVDKIEENSKFIEEQRRKLNISITDASAISEWEKNILEKKTPLNKFMLYIALNSVAQKSVKANYAKKMVYKENDYILLVCVLILTK</sequence>
<dbReference type="SUPFAM" id="SSF48371">
    <property type="entry name" value="ARM repeat"/>
    <property type="match status" value="1"/>
</dbReference>
<dbReference type="Proteomes" id="UP000288716">
    <property type="component" value="Unassembled WGS sequence"/>
</dbReference>
<evidence type="ECO:0000256" key="3">
    <source>
        <dbReference type="ARBA" id="ARBA00023242"/>
    </source>
</evidence>
<feature type="region of interest" description="Disordered" evidence="5">
    <location>
        <begin position="47"/>
        <end position="112"/>
    </location>
</feature>
<evidence type="ECO:0000256" key="4">
    <source>
        <dbReference type="SAM" id="Coils"/>
    </source>
</evidence>
<comment type="similarity">
    <text evidence="2">Belongs to the NOC2 family.</text>
</comment>
<keyword evidence="4" id="KW-0175">Coiled coil</keyword>
<dbReference type="PANTHER" id="PTHR12687:SF4">
    <property type="entry name" value="NUCLEOLAR COMPLEX PROTEIN 2 HOMOLOG"/>
    <property type="match status" value="1"/>
</dbReference>
<dbReference type="STRING" id="299467.A0A443STP7"/>
<reference evidence="6 7" key="1">
    <citation type="journal article" date="2018" name="Gigascience">
        <title>Genomes of trombidid mites reveal novel predicted allergens and laterally-transferred genes associated with secondary metabolism.</title>
        <authorList>
            <person name="Dong X."/>
            <person name="Chaisiri K."/>
            <person name="Xia D."/>
            <person name="Armstrong S.D."/>
            <person name="Fang Y."/>
            <person name="Donnelly M.J."/>
            <person name="Kadowaki T."/>
            <person name="McGarry J.W."/>
            <person name="Darby A.C."/>
            <person name="Makepeace B.L."/>
        </authorList>
    </citation>
    <scope>NUCLEOTIDE SEQUENCE [LARGE SCALE GENOMIC DNA]</scope>
    <source>
        <strain evidence="6">UoL-UT</strain>
    </source>
</reference>
<evidence type="ECO:0000256" key="2">
    <source>
        <dbReference type="ARBA" id="ARBA00005907"/>
    </source>
</evidence>
<keyword evidence="7" id="KW-1185">Reference proteome</keyword>
<dbReference type="GO" id="GO:0042393">
    <property type="term" value="F:histone binding"/>
    <property type="evidence" value="ECO:0007669"/>
    <property type="project" value="TreeGrafter"/>
</dbReference>
<feature type="compositionally biased region" description="Acidic residues" evidence="5">
    <location>
        <begin position="55"/>
        <end position="81"/>
    </location>
</feature>
<dbReference type="GO" id="GO:0000122">
    <property type="term" value="P:negative regulation of transcription by RNA polymerase II"/>
    <property type="evidence" value="ECO:0007669"/>
    <property type="project" value="TreeGrafter"/>
</dbReference>
<dbReference type="AlphaFoldDB" id="A0A443STP7"/>
<organism evidence="6 7">
    <name type="scientific">Leptotrombidium deliense</name>
    <dbReference type="NCBI Taxonomy" id="299467"/>
    <lineage>
        <taxon>Eukaryota</taxon>
        <taxon>Metazoa</taxon>
        <taxon>Ecdysozoa</taxon>
        <taxon>Arthropoda</taxon>
        <taxon>Chelicerata</taxon>
        <taxon>Arachnida</taxon>
        <taxon>Acari</taxon>
        <taxon>Acariformes</taxon>
        <taxon>Trombidiformes</taxon>
        <taxon>Prostigmata</taxon>
        <taxon>Anystina</taxon>
        <taxon>Parasitengona</taxon>
        <taxon>Trombiculoidea</taxon>
        <taxon>Trombiculidae</taxon>
        <taxon>Leptotrombidium</taxon>
    </lineage>
</organism>
<dbReference type="InterPro" id="IPR016024">
    <property type="entry name" value="ARM-type_fold"/>
</dbReference>
<evidence type="ECO:0000313" key="6">
    <source>
        <dbReference type="EMBL" id="RWS30906.1"/>
    </source>
</evidence>
<dbReference type="GO" id="GO:0005654">
    <property type="term" value="C:nucleoplasm"/>
    <property type="evidence" value="ECO:0007669"/>
    <property type="project" value="TreeGrafter"/>
</dbReference>
<feature type="compositionally biased region" description="Basic residues" evidence="5">
    <location>
        <begin position="1"/>
        <end position="19"/>
    </location>
</feature>
<feature type="region of interest" description="Disordered" evidence="5">
    <location>
        <begin position="1"/>
        <end position="20"/>
    </location>
</feature>
<evidence type="ECO:0000256" key="1">
    <source>
        <dbReference type="ARBA" id="ARBA00004123"/>
    </source>
</evidence>
<dbReference type="PANTHER" id="PTHR12687">
    <property type="entry name" value="NUCLEOLAR COMPLEX 2 AND RAD4-RELATED"/>
    <property type="match status" value="1"/>
</dbReference>
<dbReference type="GO" id="GO:0003714">
    <property type="term" value="F:transcription corepressor activity"/>
    <property type="evidence" value="ECO:0007669"/>
    <property type="project" value="TreeGrafter"/>
</dbReference>
<protein>
    <submittedName>
        <fullName evidence="6">Uncharacterized protein</fullName>
    </submittedName>
</protein>
<dbReference type="InterPro" id="IPR005343">
    <property type="entry name" value="Noc2"/>
</dbReference>
<proteinExistence type="inferred from homology"/>
<gene>
    <name evidence="6" type="ORF">B4U80_11601</name>
</gene>
<keyword evidence="3" id="KW-0539">Nucleus</keyword>
<feature type="compositionally biased region" description="Acidic residues" evidence="5">
    <location>
        <begin position="99"/>
        <end position="112"/>
    </location>
</feature>
<dbReference type="GO" id="GO:0030691">
    <property type="term" value="C:Noc2p-Noc3p complex"/>
    <property type="evidence" value="ECO:0007669"/>
    <property type="project" value="TreeGrafter"/>
</dbReference>